<organism evidence="8 9">
    <name type="scientific">Phaedon cochleariae</name>
    <name type="common">Mustard beetle</name>
    <dbReference type="NCBI Taxonomy" id="80249"/>
    <lineage>
        <taxon>Eukaryota</taxon>
        <taxon>Metazoa</taxon>
        <taxon>Ecdysozoa</taxon>
        <taxon>Arthropoda</taxon>
        <taxon>Hexapoda</taxon>
        <taxon>Insecta</taxon>
        <taxon>Pterygota</taxon>
        <taxon>Neoptera</taxon>
        <taxon>Endopterygota</taxon>
        <taxon>Coleoptera</taxon>
        <taxon>Polyphaga</taxon>
        <taxon>Cucujiformia</taxon>
        <taxon>Chrysomeloidea</taxon>
        <taxon>Chrysomelidae</taxon>
        <taxon>Chrysomelinae</taxon>
        <taxon>Chrysomelini</taxon>
        <taxon>Phaedon</taxon>
    </lineage>
</organism>
<feature type="domain" description="MARVEL" evidence="7">
    <location>
        <begin position="33"/>
        <end position="158"/>
    </location>
</feature>
<dbReference type="PANTHER" id="PTHR22776">
    <property type="entry name" value="MARVEL-CONTAINING POTENTIAL LIPID RAFT-ASSOCIATED PROTEIN"/>
    <property type="match status" value="1"/>
</dbReference>
<reference evidence="8" key="1">
    <citation type="submission" date="2022-01" db="EMBL/GenBank/DDBJ databases">
        <authorList>
            <person name="King R."/>
        </authorList>
    </citation>
    <scope>NUCLEOTIDE SEQUENCE</scope>
</reference>
<dbReference type="PROSITE" id="PS51225">
    <property type="entry name" value="MARVEL"/>
    <property type="match status" value="1"/>
</dbReference>
<dbReference type="PANTHER" id="PTHR22776:SF49">
    <property type="entry name" value="MARVEL DOMAIN-CONTAINING PROTEIN"/>
    <property type="match status" value="1"/>
</dbReference>
<feature type="transmembrane region" description="Helical" evidence="6">
    <location>
        <begin position="103"/>
        <end position="125"/>
    </location>
</feature>
<dbReference type="Proteomes" id="UP001153737">
    <property type="component" value="Chromosome 10"/>
</dbReference>
<feature type="transmembrane region" description="Helical" evidence="6">
    <location>
        <begin position="43"/>
        <end position="64"/>
    </location>
</feature>
<gene>
    <name evidence="8" type="ORF">PHAECO_LOCUS1491</name>
</gene>
<dbReference type="InterPro" id="IPR050578">
    <property type="entry name" value="MARVEL-CKLF_proteins"/>
</dbReference>
<keyword evidence="2 5" id="KW-0812">Transmembrane</keyword>
<evidence type="ECO:0000256" key="4">
    <source>
        <dbReference type="ARBA" id="ARBA00023136"/>
    </source>
</evidence>
<dbReference type="AlphaFoldDB" id="A0A9N9WY10"/>
<dbReference type="EMBL" id="OU896716">
    <property type="protein sequence ID" value="CAG9814394.1"/>
    <property type="molecule type" value="Genomic_DNA"/>
</dbReference>
<sequence>MADPGFPGQHTTTTTVQTTNTTVQTTLRFDPSYLRTIPGMLKCAQVVINILGFICIEASGYHAGASRGTYFNTVSMTAFWFTGIILVFYLFHLIEKSYRIPWIKIELGFCAIWTCLYLIAASLAISFYIEAYVAAGFFGFCGMVLYGIDAFLKYRAMMSGQLAQGERVINKQTTTLSNTQY</sequence>
<dbReference type="GO" id="GO:0016020">
    <property type="term" value="C:membrane"/>
    <property type="evidence" value="ECO:0007669"/>
    <property type="project" value="UniProtKB-SubCell"/>
</dbReference>
<dbReference type="Pfam" id="PF01284">
    <property type="entry name" value="MARVEL"/>
    <property type="match status" value="1"/>
</dbReference>
<reference evidence="8" key="2">
    <citation type="submission" date="2022-10" db="EMBL/GenBank/DDBJ databases">
        <authorList>
            <consortium name="ENA_rothamsted_submissions"/>
            <consortium name="culmorum"/>
            <person name="King R."/>
        </authorList>
    </citation>
    <scope>NUCLEOTIDE SEQUENCE</scope>
</reference>
<protein>
    <recommendedName>
        <fullName evidence="7">MARVEL domain-containing protein</fullName>
    </recommendedName>
</protein>
<comment type="subcellular location">
    <subcellularLocation>
        <location evidence="1">Membrane</location>
        <topology evidence="1">Multi-pass membrane protein</topology>
    </subcellularLocation>
</comment>
<evidence type="ECO:0000313" key="9">
    <source>
        <dbReference type="Proteomes" id="UP001153737"/>
    </source>
</evidence>
<name>A0A9N9WY10_PHACE</name>
<evidence type="ECO:0000256" key="6">
    <source>
        <dbReference type="SAM" id="Phobius"/>
    </source>
</evidence>
<accession>A0A9N9WY10</accession>
<evidence type="ECO:0000256" key="5">
    <source>
        <dbReference type="PROSITE-ProRule" id="PRU00581"/>
    </source>
</evidence>
<feature type="transmembrane region" description="Helical" evidence="6">
    <location>
        <begin position="131"/>
        <end position="152"/>
    </location>
</feature>
<keyword evidence="4 5" id="KW-0472">Membrane</keyword>
<dbReference type="OrthoDB" id="10028364at2759"/>
<feature type="transmembrane region" description="Helical" evidence="6">
    <location>
        <begin position="70"/>
        <end position="91"/>
    </location>
</feature>
<proteinExistence type="predicted"/>
<dbReference type="InterPro" id="IPR008253">
    <property type="entry name" value="Marvel"/>
</dbReference>
<evidence type="ECO:0000256" key="2">
    <source>
        <dbReference type="ARBA" id="ARBA00022692"/>
    </source>
</evidence>
<evidence type="ECO:0000256" key="1">
    <source>
        <dbReference type="ARBA" id="ARBA00004141"/>
    </source>
</evidence>
<keyword evidence="9" id="KW-1185">Reference proteome</keyword>
<evidence type="ECO:0000256" key="3">
    <source>
        <dbReference type="ARBA" id="ARBA00022989"/>
    </source>
</evidence>
<evidence type="ECO:0000313" key="8">
    <source>
        <dbReference type="EMBL" id="CAG9814394.1"/>
    </source>
</evidence>
<evidence type="ECO:0000259" key="7">
    <source>
        <dbReference type="PROSITE" id="PS51225"/>
    </source>
</evidence>
<keyword evidence="3 6" id="KW-1133">Transmembrane helix</keyword>